<accession>A0A1H7SIH3</accession>
<dbReference type="Gene3D" id="1.10.260.40">
    <property type="entry name" value="lambda repressor-like DNA-binding domains"/>
    <property type="match status" value="1"/>
</dbReference>
<proteinExistence type="predicted"/>
<dbReference type="SUPFAM" id="SSF47413">
    <property type="entry name" value="lambda repressor-like DNA-binding domains"/>
    <property type="match status" value="1"/>
</dbReference>
<dbReference type="CDD" id="cd00093">
    <property type="entry name" value="HTH_XRE"/>
    <property type="match status" value="1"/>
</dbReference>
<gene>
    <name evidence="2" type="ORF">SAMN05661044_03231</name>
</gene>
<protein>
    <submittedName>
        <fullName evidence="2">Helix-turn-helix</fullName>
    </submittedName>
</protein>
<dbReference type="STRING" id="407022.SAMN05661044_03231"/>
<keyword evidence="3" id="KW-1185">Reference proteome</keyword>
<name>A0A1H7SIH3_OLID1</name>
<dbReference type="InterPro" id="IPR010982">
    <property type="entry name" value="Lambda_DNA-bd_dom_sf"/>
</dbReference>
<dbReference type="GO" id="GO:0003677">
    <property type="term" value="F:DNA binding"/>
    <property type="evidence" value="ECO:0007669"/>
    <property type="project" value="InterPro"/>
</dbReference>
<evidence type="ECO:0000313" key="3">
    <source>
        <dbReference type="Proteomes" id="UP000199421"/>
    </source>
</evidence>
<dbReference type="Pfam" id="PF01381">
    <property type="entry name" value="HTH_3"/>
    <property type="match status" value="1"/>
</dbReference>
<evidence type="ECO:0000313" key="2">
    <source>
        <dbReference type="EMBL" id="SEL71946.1"/>
    </source>
</evidence>
<reference evidence="3" key="1">
    <citation type="submission" date="2016-10" db="EMBL/GenBank/DDBJ databases">
        <authorList>
            <person name="Varghese N."/>
            <person name="Submissions S."/>
        </authorList>
    </citation>
    <scope>NUCLEOTIDE SEQUENCE [LARGE SCALE GENOMIC DNA]</scope>
    <source>
        <strain evidence="3">DSM 18733</strain>
    </source>
</reference>
<sequence length="71" mass="8179">MDKKVYNRIKAVLAEQGRTNKWLAETLDRNINTVSKWSTNKMQPTVESLFEIADALQVDVRNLLISTKKES</sequence>
<dbReference type="EMBL" id="FOAF01000003">
    <property type="protein sequence ID" value="SEL71946.1"/>
    <property type="molecule type" value="Genomic_DNA"/>
</dbReference>
<dbReference type="Proteomes" id="UP000199421">
    <property type="component" value="Unassembled WGS sequence"/>
</dbReference>
<dbReference type="AlphaFoldDB" id="A0A1H7SIH3"/>
<dbReference type="RefSeq" id="WP_093326369.1">
    <property type="nucleotide sequence ID" value="NZ_FOAF01000003.1"/>
</dbReference>
<organism evidence="2 3">
    <name type="scientific">Olivibacter domesticus</name>
    <name type="common">Pseudosphingobacterium domesticum</name>
    <dbReference type="NCBI Taxonomy" id="407022"/>
    <lineage>
        <taxon>Bacteria</taxon>
        <taxon>Pseudomonadati</taxon>
        <taxon>Bacteroidota</taxon>
        <taxon>Sphingobacteriia</taxon>
        <taxon>Sphingobacteriales</taxon>
        <taxon>Sphingobacteriaceae</taxon>
        <taxon>Olivibacter</taxon>
    </lineage>
</organism>
<dbReference type="PROSITE" id="PS50943">
    <property type="entry name" value="HTH_CROC1"/>
    <property type="match status" value="1"/>
</dbReference>
<dbReference type="InterPro" id="IPR001387">
    <property type="entry name" value="Cro/C1-type_HTH"/>
</dbReference>
<feature type="domain" description="HTH cro/C1-type" evidence="1">
    <location>
        <begin position="32"/>
        <end position="63"/>
    </location>
</feature>
<evidence type="ECO:0000259" key="1">
    <source>
        <dbReference type="PROSITE" id="PS50943"/>
    </source>
</evidence>
<dbReference type="OrthoDB" id="7865033at2"/>